<evidence type="ECO:0000259" key="1">
    <source>
        <dbReference type="Pfam" id="PF13588"/>
    </source>
</evidence>
<dbReference type="Proteomes" id="UP000265496">
    <property type="component" value="Unassembled WGS sequence"/>
</dbReference>
<evidence type="ECO:0000313" key="3">
    <source>
        <dbReference type="Proteomes" id="UP000265496"/>
    </source>
</evidence>
<dbReference type="Pfam" id="PF13588">
    <property type="entry name" value="HSDR_N_2"/>
    <property type="match status" value="1"/>
</dbReference>
<gene>
    <name evidence="2" type="ORF">D2A33_01335</name>
</gene>
<organism evidence="2 3">
    <name type="scientific">Candidatus Karelsulcia muelleri</name>
    <dbReference type="NCBI Taxonomy" id="336810"/>
    <lineage>
        <taxon>Bacteria</taxon>
        <taxon>Pseudomonadati</taxon>
        <taxon>Bacteroidota</taxon>
        <taxon>Flavobacteriia</taxon>
        <taxon>Flavobacteriales</taxon>
        <taxon>Candidatus Karelsulcia</taxon>
    </lineage>
</organism>
<sequence>MKIKYNFEYKYHNNNTYIYCLIRNKYYLLTKEEYVRQHMLYYLIYNKGYNISSIFVEKNFRFNNVKTRIDIIVYKKKKPYILIECKSSCIFSQKVLSQIMRYNFYIKSDFLIITNWINNIIFKIDMKNHIIIFFNEIPNFK</sequence>
<protein>
    <recommendedName>
        <fullName evidence="1">Type I restriction enzyme R protein N-terminal domain-containing protein</fullName>
    </recommendedName>
</protein>
<dbReference type="InterPro" id="IPR029464">
    <property type="entry name" value="HSDR_N"/>
</dbReference>
<proteinExistence type="predicted"/>
<name>A0A3A1MR63_9FLAO</name>
<dbReference type="InterPro" id="IPR011856">
    <property type="entry name" value="tRNA_endonuc-like_dom_sf"/>
</dbReference>
<dbReference type="GO" id="GO:0003676">
    <property type="term" value="F:nucleic acid binding"/>
    <property type="evidence" value="ECO:0007669"/>
    <property type="project" value="InterPro"/>
</dbReference>
<evidence type="ECO:0000313" key="2">
    <source>
        <dbReference type="EMBL" id="RIU85713.1"/>
    </source>
</evidence>
<feature type="domain" description="Type I restriction enzyme R protein N-terminal" evidence="1">
    <location>
        <begin position="31"/>
        <end position="138"/>
    </location>
</feature>
<accession>A0A3A1MR63</accession>
<comment type="caution">
    <text evidence="2">The sequence shown here is derived from an EMBL/GenBank/DDBJ whole genome shotgun (WGS) entry which is preliminary data.</text>
</comment>
<reference evidence="2 3" key="2">
    <citation type="submission" date="2018-10" db="EMBL/GenBank/DDBJ databases">
        <title>Draft genome sequence of Candidatus Sulcia muelleri from Kolla paulula, a vector of Xylella fastidiosa causing Pierces disease of grapevine in Taiwan.</title>
        <authorList>
            <person name="Shih H.-T."/>
        </authorList>
    </citation>
    <scope>NUCLEOTIDE SEQUENCE [LARGE SCALE GENOMIC DNA]</scope>
    <source>
        <strain evidence="2 3">KPTW1</strain>
    </source>
</reference>
<dbReference type="Gene3D" id="3.40.1350.10">
    <property type="match status" value="1"/>
</dbReference>
<dbReference type="AlphaFoldDB" id="A0A3A1MR63"/>
<reference evidence="3" key="1">
    <citation type="submission" date="2018-08" db="EMBL/GenBank/DDBJ databases">
        <authorList>
            <person name="Dai Z."/>
        </authorList>
    </citation>
    <scope>NUCLEOTIDE SEQUENCE [LARGE SCALE GENOMIC DNA]</scope>
    <source>
        <strain evidence="3">KPTW1</strain>
    </source>
</reference>
<dbReference type="EMBL" id="QWZP01000009">
    <property type="protein sequence ID" value="RIU85713.1"/>
    <property type="molecule type" value="Genomic_DNA"/>
</dbReference>